<accession>A0A6M8U9W7</accession>
<keyword evidence="3 6" id="KW-0812">Transmembrane</keyword>
<evidence type="ECO:0000313" key="8">
    <source>
        <dbReference type="EMBL" id="QKJ87528.1"/>
    </source>
</evidence>
<dbReference type="SUPFAM" id="SSF103473">
    <property type="entry name" value="MFS general substrate transporter"/>
    <property type="match status" value="1"/>
</dbReference>
<evidence type="ECO:0000313" key="9">
    <source>
        <dbReference type="Proteomes" id="UP000505325"/>
    </source>
</evidence>
<dbReference type="Gene3D" id="1.20.1250.20">
    <property type="entry name" value="MFS general substrate transporter like domains"/>
    <property type="match status" value="2"/>
</dbReference>
<dbReference type="PANTHER" id="PTHR43791:SF100">
    <property type="entry name" value="SUGAR TRANSPORTER"/>
    <property type="match status" value="1"/>
</dbReference>
<dbReference type="Pfam" id="PF07690">
    <property type="entry name" value="MFS_1"/>
    <property type="match status" value="1"/>
</dbReference>
<evidence type="ECO:0000256" key="2">
    <source>
        <dbReference type="ARBA" id="ARBA00022448"/>
    </source>
</evidence>
<keyword evidence="2" id="KW-0813">Transport</keyword>
<feature type="transmembrane region" description="Helical" evidence="6">
    <location>
        <begin position="323"/>
        <end position="344"/>
    </location>
</feature>
<name>A0A6M8U9W7_9GAMM</name>
<keyword evidence="9" id="KW-1185">Reference proteome</keyword>
<feature type="transmembrane region" description="Helical" evidence="6">
    <location>
        <begin position="142"/>
        <end position="162"/>
    </location>
</feature>
<dbReference type="AlphaFoldDB" id="A0A6M8U9W7"/>
<dbReference type="RefSeq" id="WP_173634464.1">
    <property type="nucleotide sequence ID" value="NZ_CP054212.1"/>
</dbReference>
<keyword evidence="5 6" id="KW-0472">Membrane</keyword>
<feature type="transmembrane region" description="Helical" evidence="6">
    <location>
        <begin position="12"/>
        <end position="30"/>
    </location>
</feature>
<dbReference type="Proteomes" id="UP000505325">
    <property type="component" value="Chromosome"/>
</dbReference>
<feature type="transmembrane region" description="Helical" evidence="6">
    <location>
        <begin position="50"/>
        <end position="69"/>
    </location>
</feature>
<organism evidence="8 9">
    <name type="scientific">Paramixta manurensis</name>
    <dbReference type="NCBI Taxonomy" id="2740817"/>
    <lineage>
        <taxon>Bacteria</taxon>
        <taxon>Pseudomonadati</taxon>
        <taxon>Pseudomonadota</taxon>
        <taxon>Gammaproteobacteria</taxon>
        <taxon>Enterobacterales</taxon>
        <taxon>Erwiniaceae</taxon>
        <taxon>Paramixta</taxon>
    </lineage>
</organism>
<feature type="transmembrane region" description="Helical" evidence="6">
    <location>
        <begin position="106"/>
        <end position="130"/>
    </location>
</feature>
<evidence type="ECO:0000256" key="5">
    <source>
        <dbReference type="ARBA" id="ARBA00023136"/>
    </source>
</evidence>
<dbReference type="InterPro" id="IPR020846">
    <property type="entry name" value="MFS_dom"/>
</dbReference>
<dbReference type="InterPro" id="IPR000849">
    <property type="entry name" value="Sugar_P_transporter"/>
</dbReference>
<reference evidence="8 9" key="1">
    <citation type="submission" date="2020-06" db="EMBL/GenBank/DDBJ databases">
        <title>Genome sequence of Paramixta manurensis strain PD-1.</title>
        <authorList>
            <person name="Lee C.W."/>
            <person name="Kim J."/>
        </authorList>
    </citation>
    <scope>NUCLEOTIDE SEQUENCE [LARGE SCALE GENOMIC DNA]</scope>
    <source>
        <strain evidence="8 9">PD-1</strain>
    </source>
</reference>
<feature type="transmembrane region" description="Helical" evidence="6">
    <location>
        <begin position="390"/>
        <end position="409"/>
    </location>
</feature>
<gene>
    <name evidence="8" type="ORF">PMPD1_2587</name>
</gene>
<keyword evidence="4 6" id="KW-1133">Transmembrane helix</keyword>
<evidence type="ECO:0000256" key="1">
    <source>
        <dbReference type="ARBA" id="ARBA00004141"/>
    </source>
</evidence>
<dbReference type="KEGG" id="pmak:PMPD1_2587"/>
<dbReference type="InterPro" id="IPR011701">
    <property type="entry name" value="MFS"/>
</dbReference>
<protein>
    <submittedName>
        <fullName evidence="8">MFS transporter</fullName>
    </submittedName>
</protein>
<feature type="transmembrane region" description="Helical" evidence="6">
    <location>
        <begin position="297"/>
        <end position="317"/>
    </location>
</feature>
<feature type="transmembrane region" description="Helical" evidence="6">
    <location>
        <begin position="81"/>
        <end position="100"/>
    </location>
</feature>
<dbReference type="PANTHER" id="PTHR43791">
    <property type="entry name" value="PERMEASE-RELATED"/>
    <property type="match status" value="1"/>
</dbReference>
<dbReference type="GO" id="GO:0022857">
    <property type="term" value="F:transmembrane transporter activity"/>
    <property type="evidence" value="ECO:0007669"/>
    <property type="project" value="InterPro"/>
</dbReference>
<feature type="domain" description="Major facilitator superfamily (MFS) profile" evidence="7">
    <location>
        <begin position="14"/>
        <end position="414"/>
    </location>
</feature>
<feature type="transmembrane region" description="Helical" evidence="6">
    <location>
        <begin position="236"/>
        <end position="258"/>
    </location>
</feature>
<feature type="transmembrane region" description="Helical" evidence="6">
    <location>
        <begin position="168"/>
        <end position="189"/>
    </location>
</feature>
<evidence type="ECO:0000256" key="6">
    <source>
        <dbReference type="SAM" id="Phobius"/>
    </source>
</evidence>
<evidence type="ECO:0000256" key="4">
    <source>
        <dbReference type="ARBA" id="ARBA00022989"/>
    </source>
</evidence>
<dbReference type="InterPro" id="IPR036259">
    <property type="entry name" value="MFS_trans_sf"/>
</dbReference>
<feature type="transmembrane region" description="Helical" evidence="6">
    <location>
        <begin position="270"/>
        <end position="290"/>
    </location>
</feature>
<dbReference type="PIRSF" id="PIRSF002808">
    <property type="entry name" value="Hexose_phosphate_transp"/>
    <property type="match status" value="1"/>
</dbReference>
<dbReference type="PROSITE" id="PS50850">
    <property type="entry name" value="MFS"/>
    <property type="match status" value="1"/>
</dbReference>
<evidence type="ECO:0000259" key="7">
    <source>
        <dbReference type="PROSITE" id="PS50850"/>
    </source>
</evidence>
<dbReference type="GO" id="GO:0005886">
    <property type="term" value="C:plasma membrane"/>
    <property type="evidence" value="ECO:0007669"/>
    <property type="project" value="TreeGrafter"/>
</dbReference>
<dbReference type="CDD" id="cd17319">
    <property type="entry name" value="MFS_ExuT_GudP_like"/>
    <property type="match status" value="1"/>
</dbReference>
<feature type="transmembrane region" description="Helical" evidence="6">
    <location>
        <begin position="356"/>
        <end position="378"/>
    </location>
</feature>
<proteinExistence type="predicted"/>
<sequence length="426" mass="46562">MDRVALSPRRWFYIMPVVFITYSLAFLDKANYSFAAAGGINDDLGITKGLSSLIGALFFMGYFAFQIPGGILAERTSVRKLLAISLIIWGLCATATGLVHSVPILIALRFILGVVEAVVMPSLLILTARWFSKKERSKANTIFLLGNPITILWMSILSGYLIDNWGWRHMFIVQGVPAIAWAIAWYLLIRDHPSEVSWLSEDEKAAIASTLQREQEDKPEMAGYGMVFRSSNVLKLSGWLFLQSIGYYGFLMWLPSIIRASSSSMSHTGWLASLPYGLAVIFMLIAGWLSDKLQNRTLFIVWPIALAALCFMLLSVAGTEHFWFSYTLLTLAGIGMYVPFGSFFASIADVLPGSMVGGATGMINCCGSLGAFLGAYLVGFLNAMTASTTSSYVLMAACLLGCSLLGKSIKVHHTGNVRESGPPVMQ</sequence>
<evidence type="ECO:0000256" key="3">
    <source>
        <dbReference type="ARBA" id="ARBA00022692"/>
    </source>
</evidence>
<dbReference type="EMBL" id="CP054212">
    <property type="protein sequence ID" value="QKJ87528.1"/>
    <property type="molecule type" value="Genomic_DNA"/>
</dbReference>
<comment type="subcellular location">
    <subcellularLocation>
        <location evidence="1">Membrane</location>
        <topology evidence="1">Multi-pass membrane protein</topology>
    </subcellularLocation>
</comment>